<evidence type="ECO:0000313" key="2">
    <source>
        <dbReference type="EMBL" id="TCN72048.1"/>
    </source>
</evidence>
<organism evidence="2 3">
    <name type="scientific">Acetobacteroides hydrogenigenes</name>
    <dbReference type="NCBI Taxonomy" id="979970"/>
    <lineage>
        <taxon>Bacteria</taxon>
        <taxon>Pseudomonadati</taxon>
        <taxon>Bacteroidota</taxon>
        <taxon>Bacteroidia</taxon>
        <taxon>Bacteroidales</taxon>
        <taxon>Rikenellaceae</taxon>
        <taxon>Acetobacteroides</taxon>
    </lineage>
</organism>
<dbReference type="RefSeq" id="WP_262709456.1">
    <property type="nucleotide sequence ID" value="NZ_SLWB01000002.1"/>
</dbReference>
<evidence type="ECO:0000313" key="3">
    <source>
        <dbReference type="Proteomes" id="UP000294830"/>
    </source>
</evidence>
<feature type="transmembrane region" description="Helical" evidence="1">
    <location>
        <begin position="20"/>
        <end position="38"/>
    </location>
</feature>
<dbReference type="Proteomes" id="UP000294830">
    <property type="component" value="Unassembled WGS sequence"/>
</dbReference>
<dbReference type="AlphaFoldDB" id="A0A4R2ES46"/>
<reference evidence="2 3" key="1">
    <citation type="submission" date="2019-03" db="EMBL/GenBank/DDBJ databases">
        <title>Genomic Encyclopedia of Archaeal and Bacterial Type Strains, Phase II (KMG-II): from individual species to whole genera.</title>
        <authorList>
            <person name="Goeker M."/>
        </authorList>
    </citation>
    <scope>NUCLEOTIDE SEQUENCE [LARGE SCALE GENOMIC DNA]</scope>
    <source>
        <strain evidence="2 3">RL-C</strain>
    </source>
</reference>
<evidence type="ECO:0000256" key="1">
    <source>
        <dbReference type="SAM" id="Phobius"/>
    </source>
</evidence>
<dbReference type="EMBL" id="SLWB01000002">
    <property type="protein sequence ID" value="TCN72048.1"/>
    <property type="molecule type" value="Genomic_DNA"/>
</dbReference>
<name>A0A4R2ES46_9BACT</name>
<comment type="caution">
    <text evidence="2">The sequence shown here is derived from an EMBL/GenBank/DDBJ whole genome shotgun (WGS) entry which is preliminary data.</text>
</comment>
<sequence length="44" mass="5150">MQHLSLTLHHIGKQIDFIAYQLHLTASVIYTIASYYAAKLFLEW</sequence>
<keyword evidence="1" id="KW-1133">Transmembrane helix</keyword>
<keyword evidence="1" id="KW-0812">Transmembrane</keyword>
<keyword evidence="1" id="KW-0472">Membrane</keyword>
<protein>
    <submittedName>
        <fullName evidence="2">Uncharacterized protein</fullName>
    </submittedName>
</protein>
<proteinExistence type="predicted"/>
<keyword evidence="3" id="KW-1185">Reference proteome</keyword>
<accession>A0A4R2ES46</accession>
<gene>
    <name evidence="2" type="ORF">CLV25_1026</name>
</gene>